<evidence type="ECO:0000259" key="1">
    <source>
        <dbReference type="Pfam" id="PF04851"/>
    </source>
</evidence>
<comment type="caution">
    <text evidence="2">The sequence shown here is derived from an EMBL/GenBank/DDBJ whole genome shotgun (WGS) entry which is preliminary data.</text>
</comment>
<dbReference type="Pfam" id="PF04851">
    <property type="entry name" value="ResIII"/>
    <property type="match status" value="1"/>
</dbReference>
<evidence type="ECO:0000313" key="2">
    <source>
        <dbReference type="EMBL" id="RTJ79653.1"/>
    </source>
</evidence>
<dbReference type="GO" id="GO:0003677">
    <property type="term" value="F:DNA binding"/>
    <property type="evidence" value="ECO:0007669"/>
    <property type="project" value="InterPro"/>
</dbReference>
<dbReference type="RefSeq" id="WP_126232223.1">
    <property type="nucleotide sequence ID" value="NZ_PRBV01000005.1"/>
</dbReference>
<dbReference type="GO" id="GO:0005524">
    <property type="term" value="F:ATP binding"/>
    <property type="evidence" value="ECO:0007669"/>
    <property type="project" value="InterPro"/>
</dbReference>
<sequence length="260" mass="29760">MNNQTSLRLNDFLNTYDHSYMNDLLGCIDDRLGSKSLSSYQLDAVRNAMITLKHYQDSGEIRYFQDIYGDCNILAMEDSNKASFCMSTGSGKTVVMVKLIKELLQAIKNGFIDDKPILTLAPNDSILRQIEREMVENDLEAKILDVDNLKTRNLADNDVFLCRSDKLGDSKRVYKGVKRIDYHNYLQDDGWYILLYEAHGNDIEDSKTKSYIRELSRGLYNRKGFIFSFSDTFTDDVGMLTCAYSYHNSTSSVADISKQL</sequence>
<dbReference type="SUPFAM" id="SSF52540">
    <property type="entry name" value="P-loop containing nucleoside triphosphate hydrolases"/>
    <property type="match status" value="1"/>
</dbReference>
<protein>
    <recommendedName>
        <fullName evidence="1">Helicase/UvrB N-terminal domain-containing protein</fullName>
    </recommendedName>
</protein>
<organism evidence="2 3">
    <name type="scientific">Campylobacter jejuni</name>
    <dbReference type="NCBI Taxonomy" id="197"/>
    <lineage>
        <taxon>Bacteria</taxon>
        <taxon>Pseudomonadati</taxon>
        <taxon>Campylobacterota</taxon>
        <taxon>Epsilonproteobacteria</taxon>
        <taxon>Campylobacterales</taxon>
        <taxon>Campylobacteraceae</taxon>
        <taxon>Campylobacter</taxon>
    </lineage>
</organism>
<name>A0A431EEI1_CAMJU</name>
<dbReference type="AlphaFoldDB" id="A0A431EEI1"/>
<feature type="domain" description="Helicase/UvrB N-terminal" evidence="1">
    <location>
        <begin position="36"/>
        <end position="199"/>
    </location>
</feature>
<dbReference type="InterPro" id="IPR006935">
    <property type="entry name" value="Helicase/UvrB_N"/>
</dbReference>
<dbReference type="Gene3D" id="3.40.50.300">
    <property type="entry name" value="P-loop containing nucleotide triphosphate hydrolases"/>
    <property type="match status" value="1"/>
</dbReference>
<evidence type="ECO:0000313" key="3">
    <source>
        <dbReference type="Proteomes" id="UP000288507"/>
    </source>
</evidence>
<dbReference type="EMBL" id="PRBV01000005">
    <property type="protein sequence ID" value="RTJ79653.1"/>
    <property type="molecule type" value="Genomic_DNA"/>
</dbReference>
<dbReference type="Proteomes" id="UP000288507">
    <property type="component" value="Unassembled WGS sequence"/>
</dbReference>
<reference evidence="2 3" key="1">
    <citation type="journal article" date="2019" name="Appl. Environ. Microbiol.">
        <title>Population genetics and characterization of Campylobacter jejuni isolates in western jackdaws and game birds in Finland.</title>
        <authorList>
            <person name="Kovanen S."/>
            <person name="Rossi M."/>
            <person name="Pohja-Mykra M."/>
            <person name="Nieminen T."/>
            <person name="Raunio-Saarnisto M."/>
            <person name="Sauvala M."/>
            <person name="Fredriksson-Ahomaa M."/>
            <person name="Hanninen M.L."/>
            <person name="Kivisto R."/>
        </authorList>
    </citation>
    <scope>NUCLEOTIDE SEQUENCE [LARGE SCALE GENOMIC DNA]</scope>
    <source>
        <strain evidence="2 3">CB313</strain>
    </source>
</reference>
<dbReference type="GO" id="GO:0016787">
    <property type="term" value="F:hydrolase activity"/>
    <property type="evidence" value="ECO:0007669"/>
    <property type="project" value="InterPro"/>
</dbReference>
<dbReference type="InterPro" id="IPR027417">
    <property type="entry name" value="P-loop_NTPase"/>
</dbReference>
<gene>
    <name evidence="2" type="ORF">C3H57_04580</name>
</gene>
<proteinExistence type="predicted"/>
<accession>A0A431EEI1</accession>